<dbReference type="RefSeq" id="WP_059076826.1">
    <property type="nucleotide sequence ID" value="NZ_CP011940.1"/>
</dbReference>
<keyword evidence="2" id="KW-1185">Reference proteome</keyword>
<evidence type="ECO:0000313" key="1">
    <source>
        <dbReference type="EMBL" id="MFG6273294.1"/>
    </source>
</evidence>
<organism evidence="1 2">
    <name type="scientific">Megasphaera hexanoica</name>
    <dbReference type="NCBI Taxonomy" id="1675036"/>
    <lineage>
        <taxon>Bacteria</taxon>
        <taxon>Bacillati</taxon>
        <taxon>Bacillota</taxon>
        <taxon>Negativicutes</taxon>
        <taxon>Veillonellales</taxon>
        <taxon>Veillonellaceae</taxon>
        <taxon>Megasphaera</taxon>
    </lineage>
</organism>
<accession>A0ABW7DPI5</accession>
<evidence type="ECO:0000313" key="2">
    <source>
        <dbReference type="Proteomes" id="UP001605989"/>
    </source>
</evidence>
<dbReference type="EMBL" id="JBIEKR010000006">
    <property type="protein sequence ID" value="MFG6273294.1"/>
    <property type="molecule type" value="Genomic_DNA"/>
</dbReference>
<name>A0ABW7DPI5_9FIRM</name>
<comment type="caution">
    <text evidence="1">The sequence shown here is derived from an EMBL/GenBank/DDBJ whole genome shotgun (WGS) entry which is preliminary data.</text>
</comment>
<gene>
    <name evidence="1" type="ORF">ACGTZG_08845</name>
</gene>
<reference evidence="1 2" key="1">
    <citation type="submission" date="2024-10" db="EMBL/GenBank/DDBJ databases">
        <authorList>
            <person name="Sang B.-I."/>
            <person name="Prabhaharan D."/>
        </authorList>
    </citation>
    <scope>NUCLEOTIDE SEQUENCE [LARGE SCALE GENOMIC DNA]</scope>
    <source>
        <strain evidence="1 2">MH</strain>
    </source>
</reference>
<proteinExistence type="predicted"/>
<evidence type="ECO:0008006" key="3">
    <source>
        <dbReference type="Google" id="ProtNLM"/>
    </source>
</evidence>
<sequence>MAEKVRKIELNEDLQHMLISAVRYAMGRRTYIVNWTVSYIMPLISDMDTKVLHIMKRDYEDAASLGDACDIQDWGRFYDAVFKELEKRGEIR</sequence>
<dbReference type="Proteomes" id="UP001605989">
    <property type="component" value="Unassembled WGS sequence"/>
</dbReference>
<protein>
    <recommendedName>
        <fullName evidence="3">Antitoxin</fullName>
    </recommendedName>
</protein>